<dbReference type="GeneID" id="73338843"/>
<protein>
    <submittedName>
        <fullName evidence="2">Uncharacterized protein</fullName>
    </submittedName>
</protein>
<dbReference type="KEGG" id="clup:CLUP02_04823"/>
<proteinExistence type="predicted"/>
<feature type="region of interest" description="Disordered" evidence="1">
    <location>
        <begin position="1"/>
        <end position="35"/>
    </location>
</feature>
<evidence type="ECO:0000313" key="3">
    <source>
        <dbReference type="Proteomes" id="UP000830671"/>
    </source>
</evidence>
<accession>A0A9Q8WDH3</accession>
<reference evidence="2" key="1">
    <citation type="journal article" date="2021" name="Mol. Plant Microbe Interact.">
        <title>Complete Genome Sequence of the Plant-Pathogenic Fungus Colletotrichum lupini.</title>
        <authorList>
            <person name="Baroncelli R."/>
            <person name="Pensec F."/>
            <person name="Da Lio D."/>
            <person name="Boufleur T."/>
            <person name="Vicente I."/>
            <person name="Sarrocco S."/>
            <person name="Picot A."/>
            <person name="Baraldi E."/>
            <person name="Sukno S."/>
            <person name="Thon M."/>
            <person name="Le Floch G."/>
        </authorList>
    </citation>
    <scope>NUCLEOTIDE SEQUENCE</scope>
    <source>
        <strain evidence="2">IMI 504893</strain>
    </source>
</reference>
<dbReference type="RefSeq" id="XP_049140976.1">
    <property type="nucleotide sequence ID" value="XM_049283833.1"/>
</dbReference>
<evidence type="ECO:0000313" key="2">
    <source>
        <dbReference type="EMBL" id="UQC79344.1"/>
    </source>
</evidence>
<keyword evidence="3" id="KW-1185">Reference proteome</keyword>
<dbReference type="EMBL" id="CP019475">
    <property type="protein sequence ID" value="UQC79344.1"/>
    <property type="molecule type" value="Genomic_DNA"/>
</dbReference>
<dbReference type="Proteomes" id="UP000830671">
    <property type="component" value="Chromosome 3"/>
</dbReference>
<name>A0A9Q8WDH3_9PEZI</name>
<sequence length="130" mass="13985">MESSNMRGRAQSSCSGSSRSSASTGSASSGTQEAEQLQEAYANGFGRRHFIFDRDWYPDVPLVIQANQLIIGRLGLGHTLPELVAESARNEAGCHPGTMAAYFHHAITLELACLMSNDTVQMAIVKGVRV</sequence>
<organism evidence="2 3">
    <name type="scientific">Colletotrichum lupini</name>
    <dbReference type="NCBI Taxonomy" id="145971"/>
    <lineage>
        <taxon>Eukaryota</taxon>
        <taxon>Fungi</taxon>
        <taxon>Dikarya</taxon>
        <taxon>Ascomycota</taxon>
        <taxon>Pezizomycotina</taxon>
        <taxon>Sordariomycetes</taxon>
        <taxon>Hypocreomycetidae</taxon>
        <taxon>Glomerellales</taxon>
        <taxon>Glomerellaceae</taxon>
        <taxon>Colletotrichum</taxon>
        <taxon>Colletotrichum acutatum species complex</taxon>
    </lineage>
</organism>
<gene>
    <name evidence="2" type="ORF">CLUP02_04823</name>
</gene>
<feature type="compositionally biased region" description="Low complexity" evidence="1">
    <location>
        <begin position="7"/>
        <end position="30"/>
    </location>
</feature>
<dbReference type="AlphaFoldDB" id="A0A9Q8WDH3"/>
<evidence type="ECO:0000256" key="1">
    <source>
        <dbReference type="SAM" id="MobiDB-lite"/>
    </source>
</evidence>